<keyword evidence="3" id="KW-1185">Reference proteome</keyword>
<proteinExistence type="predicted"/>
<evidence type="ECO:0000313" key="2">
    <source>
        <dbReference type="Ensembl" id="ENSEBUP00000004305.1"/>
    </source>
</evidence>
<dbReference type="AlphaFoldDB" id="A0A8C4NBG3"/>
<evidence type="ECO:0000256" key="1">
    <source>
        <dbReference type="SAM" id="MobiDB-lite"/>
    </source>
</evidence>
<accession>A0A8C4NBG3</accession>
<protein>
    <submittedName>
        <fullName evidence="2">Uncharacterized protein</fullName>
    </submittedName>
</protein>
<organism evidence="2 3">
    <name type="scientific">Eptatretus burgeri</name>
    <name type="common">Inshore hagfish</name>
    <dbReference type="NCBI Taxonomy" id="7764"/>
    <lineage>
        <taxon>Eukaryota</taxon>
        <taxon>Metazoa</taxon>
        <taxon>Chordata</taxon>
        <taxon>Craniata</taxon>
        <taxon>Vertebrata</taxon>
        <taxon>Cyclostomata</taxon>
        <taxon>Myxini</taxon>
        <taxon>Myxiniformes</taxon>
        <taxon>Myxinidae</taxon>
        <taxon>Eptatretinae</taxon>
        <taxon>Eptatretus</taxon>
    </lineage>
</organism>
<reference evidence="2" key="2">
    <citation type="submission" date="2025-09" db="UniProtKB">
        <authorList>
            <consortium name="Ensembl"/>
        </authorList>
    </citation>
    <scope>IDENTIFICATION</scope>
</reference>
<reference evidence="2" key="1">
    <citation type="submission" date="2025-08" db="UniProtKB">
        <authorList>
            <consortium name="Ensembl"/>
        </authorList>
    </citation>
    <scope>IDENTIFICATION</scope>
</reference>
<name>A0A8C4NBG3_EPTBU</name>
<feature type="region of interest" description="Disordered" evidence="1">
    <location>
        <begin position="33"/>
        <end position="140"/>
    </location>
</feature>
<feature type="compositionally biased region" description="Low complexity" evidence="1">
    <location>
        <begin position="102"/>
        <end position="112"/>
    </location>
</feature>
<evidence type="ECO:0000313" key="3">
    <source>
        <dbReference type="Proteomes" id="UP000694388"/>
    </source>
</evidence>
<sequence>MSGDFFQNGQVQIMAEFEKDVDLACQSVMGSLARHNSSKERGTARDLLPGSGLEPADCGAVTRLDGHSRSGSRRSTRPIVETSLTDNDSVSRPWMGLDLDRFPFSPSQPQSQHQAQTGQFDGHAPLRAGDSDTLPSTAPLDVRKIKYSELDVQRVMRTRQRHGEMLRELRERVDSMDKGQSQII</sequence>
<dbReference type="Ensembl" id="ENSEBUT00000004734.1">
    <property type="protein sequence ID" value="ENSEBUP00000004305.1"/>
    <property type="gene ID" value="ENSEBUG00000003052.1"/>
</dbReference>
<dbReference type="Proteomes" id="UP000694388">
    <property type="component" value="Unplaced"/>
</dbReference>